<dbReference type="EMBL" id="CAJVRM010000607">
    <property type="protein sequence ID" value="CAG8982392.1"/>
    <property type="molecule type" value="Genomic_DNA"/>
</dbReference>
<evidence type="ECO:0000313" key="2">
    <source>
        <dbReference type="EMBL" id="CAG8982392.1"/>
    </source>
</evidence>
<comment type="caution">
    <text evidence="2">The sequence shown here is derived from an EMBL/GenBank/DDBJ whole genome shotgun (WGS) entry which is preliminary data.</text>
</comment>
<sequence length="73" mass="7985">MDGLQSSEERSESSRSFLSSVDENPIQEDGEALLDTEARKFLISGPLQQSDSKYTLAAVYNNKVKAYRGGVGI</sequence>
<dbReference type="Proteomes" id="UP000701801">
    <property type="component" value="Unassembled WGS sequence"/>
</dbReference>
<reference evidence="2" key="1">
    <citation type="submission" date="2021-07" db="EMBL/GenBank/DDBJ databases">
        <authorList>
            <person name="Durling M."/>
        </authorList>
    </citation>
    <scope>NUCLEOTIDE SEQUENCE</scope>
</reference>
<protein>
    <submittedName>
        <fullName evidence="2">Uncharacterized protein</fullName>
    </submittedName>
</protein>
<gene>
    <name evidence="2" type="ORF">HYALB_00007514</name>
</gene>
<evidence type="ECO:0000256" key="1">
    <source>
        <dbReference type="SAM" id="MobiDB-lite"/>
    </source>
</evidence>
<proteinExistence type="predicted"/>
<accession>A0A9N9LZ52</accession>
<feature type="region of interest" description="Disordered" evidence="1">
    <location>
        <begin position="1"/>
        <end position="30"/>
    </location>
</feature>
<keyword evidence="3" id="KW-1185">Reference proteome</keyword>
<organism evidence="2 3">
    <name type="scientific">Hymenoscyphus albidus</name>
    <dbReference type="NCBI Taxonomy" id="595503"/>
    <lineage>
        <taxon>Eukaryota</taxon>
        <taxon>Fungi</taxon>
        <taxon>Dikarya</taxon>
        <taxon>Ascomycota</taxon>
        <taxon>Pezizomycotina</taxon>
        <taxon>Leotiomycetes</taxon>
        <taxon>Helotiales</taxon>
        <taxon>Helotiaceae</taxon>
        <taxon>Hymenoscyphus</taxon>
    </lineage>
</organism>
<evidence type="ECO:0000313" key="3">
    <source>
        <dbReference type="Proteomes" id="UP000701801"/>
    </source>
</evidence>
<dbReference type="AlphaFoldDB" id="A0A9N9LZ52"/>
<name>A0A9N9LZ52_9HELO</name>